<keyword evidence="2" id="KW-0004">4Fe-4S</keyword>
<dbReference type="NCBIfam" id="TIGR00089">
    <property type="entry name" value="MiaB/RimO family radical SAM methylthiotransferase"/>
    <property type="match status" value="1"/>
</dbReference>
<proteinExistence type="predicted"/>
<dbReference type="InterPro" id="IPR023404">
    <property type="entry name" value="rSAM_horseshoe"/>
</dbReference>
<dbReference type="Pfam" id="PF04055">
    <property type="entry name" value="Radical_SAM"/>
    <property type="match status" value="1"/>
</dbReference>
<dbReference type="SMART" id="SM00729">
    <property type="entry name" value="Elp3"/>
    <property type="match status" value="1"/>
</dbReference>
<dbReference type="SFLD" id="SFLDS00029">
    <property type="entry name" value="Radical_SAM"/>
    <property type="match status" value="1"/>
</dbReference>
<accession>A0A0X1KPF4</accession>
<keyword evidence="5" id="KW-0479">Metal-binding</keyword>
<evidence type="ECO:0000256" key="7">
    <source>
        <dbReference type="ARBA" id="ARBA00023014"/>
    </source>
</evidence>
<dbReference type="InterPro" id="IPR007197">
    <property type="entry name" value="rSAM"/>
</dbReference>
<dbReference type="InterPro" id="IPR038135">
    <property type="entry name" value="Methylthiotransferase_N_sf"/>
</dbReference>
<keyword evidence="6" id="KW-0408">Iron</keyword>
<dbReference type="NCBIfam" id="TIGR01579">
    <property type="entry name" value="MiaB-like-C"/>
    <property type="match status" value="1"/>
</dbReference>
<dbReference type="RefSeq" id="WP_031503533.1">
    <property type="nucleotide sequence ID" value="NC_022795.1"/>
</dbReference>
<dbReference type="AlphaFoldDB" id="A0A0X1KPF4"/>
<dbReference type="GO" id="GO:0046872">
    <property type="term" value="F:metal ion binding"/>
    <property type="evidence" value="ECO:0007669"/>
    <property type="project" value="UniProtKB-KW"/>
</dbReference>
<dbReference type="PROSITE" id="PS51918">
    <property type="entry name" value="RADICAL_SAM"/>
    <property type="match status" value="1"/>
</dbReference>
<dbReference type="OrthoDB" id="9805215at2"/>
<name>A0A0X1KPF4_9THEM</name>
<dbReference type="KEGG" id="phy:AJ81_01780"/>
<dbReference type="GO" id="GO:0051539">
    <property type="term" value="F:4 iron, 4 sulfur cluster binding"/>
    <property type="evidence" value="ECO:0007669"/>
    <property type="project" value="UniProtKB-KW"/>
</dbReference>
<dbReference type="InterPro" id="IPR013848">
    <property type="entry name" value="Methylthiotransferase_N"/>
</dbReference>
<dbReference type="Pfam" id="PF00919">
    <property type="entry name" value="UPF0004"/>
    <property type="match status" value="1"/>
</dbReference>
<evidence type="ECO:0000256" key="3">
    <source>
        <dbReference type="ARBA" id="ARBA00022679"/>
    </source>
</evidence>
<evidence type="ECO:0000259" key="9">
    <source>
        <dbReference type="PROSITE" id="PS51918"/>
    </source>
</evidence>
<feature type="domain" description="Radical SAM core" evidence="9">
    <location>
        <begin position="135"/>
        <end position="365"/>
    </location>
</feature>
<evidence type="ECO:0000256" key="6">
    <source>
        <dbReference type="ARBA" id="ARBA00023004"/>
    </source>
</evidence>
<dbReference type="PANTHER" id="PTHR11918">
    <property type="entry name" value="RADICAL SAM PROTEINS"/>
    <property type="match status" value="1"/>
</dbReference>
<reference evidence="10 11" key="1">
    <citation type="submission" date="2014-01" db="EMBL/GenBank/DDBJ databases">
        <title>Genome sequencing of Thermotog hypogea.</title>
        <authorList>
            <person name="Zhang X."/>
            <person name="Alvare G."/>
            <person name="Fristensky B."/>
            <person name="Chen L."/>
            <person name="Suen T."/>
            <person name="Chen Q."/>
            <person name="Ma K."/>
        </authorList>
    </citation>
    <scope>NUCLEOTIDE SEQUENCE [LARGE SCALE GENOMIC DNA]</scope>
    <source>
        <strain evidence="10 11">DSM 11164</strain>
    </source>
</reference>
<keyword evidence="3" id="KW-0808">Transferase</keyword>
<dbReference type="SUPFAM" id="SSF102114">
    <property type="entry name" value="Radical SAM enzymes"/>
    <property type="match status" value="1"/>
</dbReference>
<dbReference type="InterPro" id="IPR005839">
    <property type="entry name" value="Methylthiotransferase"/>
</dbReference>
<dbReference type="PANTHER" id="PTHR11918:SF45">
    <property type="entry name" value="THREONYLCARBAMOYLADENOSINE TRNA METHYLTHIOTRANSFERASE"/>
    <property type="match status" value="1"/>
</dbReference>
<sequence>MRAFVTFLGCKVNQYETELIIEQLERAGIVVSSQPVDVDICVVNTCMVTNEAARQSRQLLRKLRRMNPDALVIATGCYPHLDALSIKDCGVDLVLGNREKKELVKHINEWFRNKEQKVLISQPDYEISEQVSSFLADRVRAYVKVQDGCDEYCTYCIVPLARGRKIRSKPTQVVIREVKNLVNSGYKEIVLTGVNLGRYGRDIDTSLAHLVRRLLNEVVEDFRIRLSSINVQDISAELIELFKNNEKLCPHLHIPIQSGSNKILKAMNRSYTVEQALALFERLRSLDPFFSITTDIIVGFPGETIGDFEETLALVKRAMFSRVHAFKYSDRPNTPASRMRHKVPPEEKDRRMKLLREIAEKVAADYRAASVGKIRTVLVEMNKDGVSYGYDQYYVRHEFVSLSTNVLAKVVVKKPNGAGVVSQVVSLEKSVVD</sequence>
<dbReference type="Gene3D" id="3.40.50.12160">
    <property type="entry name" value="Methylthiotransferase, N-terminal domain"/>
    <property type="match status" value="1"/>
</dbReference>
<dbReference type="STRING" id="1123384.AJ81_01780"/>
<dbReference type="PATRIC" id="fig|1123384.7.peg.354"/>
<evidence type="ECO:0000256" key="4">
    <source>
        <dbReference type="ARBA" id="ARBA00022691"/>
    </source>
</evidence>
<protein>
    <submittedName>
        <fullName evidence="10">2-methylthioadenine synthetase</fullName>
    </submittedName>
</protein>
<evidence type="ECO:0000256" key="5">
    <source>
        <dbReference type="ARBA" id="ARBA00022723"/>
    </source>
</evidence>
<dbReference type="Gene3D" id="3.80.30.20">
    <property type="entry name" value="tm_1862 like domain"/>
    <property type="match status" value="1"/>
</dbReference>
<dbReference type="SFLD" id="SFLDG01061">
    <property type="entry name" value="methylthiotransferase"/>
    <property type="match status" value="1"/>
</dbReference>
<evidence type="ECO:0000259" key="8">
    <source>
        <dbReference type="PROSITE" id="PS51449"/>
    </source>
</evidence>
<gene>
    <name evidence="10" type="ORF">AJ81_01780</name>
</gene>
<feature type="domain" description="MTTase N-terminal" evidence="8">
    <location>
        <begin position="1"/>
        <end position="112"/>
    </location>
</feature>
<dbReference type="FunFam" id="3.80.30.20:FF:000001">
    <property type="entry name" value="tRNA-2-methylthio-N(6)-dimethylallyladenosine synthase 2"/>
    <property type="match status" value="1"/>
</dbReference>
<dbReference type="PROSITE" id="PS01278">
    <property type="entry name" value="MTTASE_RADICAL"/>
    <property type="match status" value="1"/>
</dbReference>
<evidence type="ECO:0000313" key="11">
    <source>
        <dbReference type="Proteomes" id="UP000077469"/>
    </source>
</evidence>
<dbReference type="Proteomes" id="UP000077469">
    <property type="component" value="Chromosome"/>
</dbReference>
<dbReference type="InterPro" id="IPR020612">
    <property type="entry name" value="Methylthiotransferase_CS"/>
</dbReference>
<keyword evidence="11" id="KW-1185">Reference proteome</keyword>
<dbReference type="InterPro" id="IPR058240">
    <property type="entry name" value="rSAM_sf"/>
</dbReference>
<comment type="cofactor">
    <cofactor evidence="1">
        <name>[4Fe-4S] cluster</name>
        <dbReference type="ChEBI" id="CHEBI:49883"/>
    </cofactor>
</comment>
<dbReference type="PROSITE" id="PS51449">
    <property type="entry name" value="MTTASE_N"/>
    <property type="match status" value="1"/>
</dbReference>
<dbReference type="EMBL" id="CP007141">
    <property type="protein sequence ID" value="AJC73142.1"/>
    <property type="molecule type" value="Genomic_DNA"/>
</dbReference>
<evidence type="ECO:0000313" key="10">
    <source>
        <dbReference type="EMBL" id="AJC73142.1"/>
    </source>
</evidence>
<evidence type="ECO:0000256" key="1">
    <source>
        <dbReference type="ARBA" id="ARBA00001966"/>
    </source>
</evidence>
<organism evidence="10 11">
    <name type="scientific">Pseudothermotoga hypogea DSM 11164 = NBRC 106472</name>
    <dbReference type="NCBI Taxonomy" id="1123384"/>
    <lineage>
        <taxon>Bacteria</taxon>
        <taxon>Thermotogati</taxon>
        <taxon>Thermotogota</taxon>
        <taxon>Thermotogae</taxon>
        <taxon>Thermotogales</taxon>
        <taxon>Thermotogaceae</taxon>
        <taxon>Pseudothermotoga</taxon>
    </lineage>
</organism>
<dbReference type="InterPro" id="IPR006638">
    <property type="entry name" value="Elp3/MiaA/NifB-like_rSAM"/>
</dbReference>
<dbReference type="SFLD" id="SFLDG01082">
    <property type="entry name" value="B12-binding_domain_containing"/>
    <property type="match status" value="1"/>
</dbReference>
<keyword evidence="7" id="KW-0411">Iron-sulfur</keyword>
<keyword evidence="4" id="KW-0949">S-adenosyl-L-methionine</keyword>
<dbReference type="PaxDb" id="1123384-AJ81_01780"/>
<dbReference type="InterPro" id="IPR006467">
    <property type="entry name" value="MiaB-like_bact"/>
</dbReference>
<evidence type="ECO:0000256" key="2">
    <source>
        <dbReference type="ARBA" id="ARBA00022485"/>
    </source>
</evidence>
<dbReference type="GO" id="GO:0035598">
    <property type="term" value="F:tRNA (N(6)-L-threonylcarbamoyladenosine(37)-C(2))-methylthiotransferase activity"/>
    <property type="evidence" value="ECO:0007669"/>
    <property type="project" value="TreeGrafter"/>
</dbReference>
<dbReference type="CDD" id="cd01335">
    <property type="entry name" value="Radical_SAM"/>
    <property type="match status" value="1"/>
</dbReference>